<dbReference type="EMBL" id="JAHVKP010000001">
    <property type="protein sequence ID" value="MBY6219039.1"/>
    <property type="molecule type" value="Genomic_DNA"/>
</dbReference>
<protein>
    <submittedName>
        <fullName evidence="1">PqqD family protein</fullName>
    </submittedName>
</protein>
<dbReference type="Gene3D" id="1.10.10.1150">
    <property type="entry name" value="Coenzyme PQQ synthesis protein D (PqqD)"/>
    <property type="match status" value="1"/>
</dbReference>
<dbReference type="InterPro" id="IPR008792">
    <property type="entry name" value="PQQD"/>
</dbReference>
<proteinExistence type="predicted"/>
<sequence>MVALRKLSENFVATKVDDEILIVDLDGGELFSLKGTARSVWEAIDGKRSEAEIAAQMAEQHEGDKQAIARDVAELIGQLQAASLVAHSGQ</sequence>
<accession>A0A9Q3XE29</accession>
<evidence type="ECO:0000313" key="1">
    <source>
        <dbReference type="EMBL" id="MBY6219039.1"/>
    </source>
</evidence>
<dbReference type="Proteomes" id="UP000824927">
    <property type="component" value="Unassembled WGS sequence"/>
</dbReference>
<dbReference type="AlphaFoldDB" id="A0A9Q3XE29"/>
<dbReference type="InterPro" id="IPR041881">
    <property type="entry name" value="PqqD_sf"/>
</dbReference>
<comment type="caution">
    <text evidence="1">The sequence shown here is derived from an EMBL/GenBank/DDBJ whole genome shotgun (WGS) entry which is preliminary data.</text>
</comment>
<reference evidence="1" key="1">
    <citation type="submission" date="2021-06" db="EMBL/GenBank/DDBJ databases">
        <title>50 bacteria genomes isolated from Dapeng, Shenzhen, China.</title>
        <authorList>
            <person name="Zheng W."/>
            <person name="Yu S."/>
            <person name="Huang Y."/>
        </authorList>
    </citation>
    <scope>NUCLEOTIDE SEQUENCE</scope>
    <source>
        <strain evidence="1">DP4N28-2</strain>
    </source>
</reference>
<dbReference type="Pfam" id="PF05402">
    <property type="entry name" value="PqqD"/>
    <property type="match status" value="1"/>
</dbReference>
<dbReference type="RefSeq" id="WP_222405682.1">
    <property type="nucleotide sequence ID" value="NZ_JAHVKP010000001.1"/>
</dbReference>
<evidence type="ECO:0000313" key="2">
    <source>
        <dbReference type="Proteomes" id="UP000824927"/>
    </source>
</evidence>
<organism evidence="1 2">
    <name type="scientific">Qipengyuania aquimaris</name>
    <dbReference type="NCBI Taxonomy" id="255984"/>
    <lineage>
        <taxon>Bacteria</taxon>
        <taxon>Pseudomonadati</taxon>
        <taxon>Pseudomonadota</taxon>
        <taxon>Alphaproteobacteria</taxon>
        <taxon>Sphingomonadales</taxon>
        <taxon>Erythrobacteraceae</taxon>
        <taxon>Qipengyuania</taxon>
    </lineage>
</organism>
<gene>
    <name evidence="1" type="ORF">KUV31_11880</name>
</gene>
<name>A0A9Q3XE29_9SPHN</name>